<dbReference type="Gene3D" id="3.20.20.210">
    <property type="match status" value="1"/>
</dbReference>
<reference evidence="3 4" key="1">
    <citation type="submission" date="2023-11" db="EMBL/GenBank/DDBJ databases">
        <title>A Novel Polar Bacteriovorax (B. antarcticus) Isolated from the Biocrust in Antarctica.</title>
        <authorList>
            <person name="Mun W."/>
            <person name="Choi S.Y."/>
            <person name="Mitchell R.J."/>
        </authorList>
    </citation>
    <scope>NUCLEOTIDE SEQUENCE [LARGE SCALE GENOMIC DNA]</scope>
    <source>
        <strain evidence="3 4">PP10</strain>
    </source>
</reference>
<dbReference type="PROSITE" id="PS00907">
    <property type="entry name" value="UROD_2"/>
    <property type="match status" value="1"/>
</dbReference>
<organism evidence="3 4">
    <name type="scientific">Bacteriovorax antarcticus</name>
    <dbReference type="NCBI Taxonomy" id="3088717"/>
    <lineage>
        <taxon>Bacteria</taxon>
        <taxon>Pseudomonadati</taxon>
        <taxon>Bdellovibrionota</taxon>
        <taxon>Bacteriovoracia</taxon>
        <taxon>Bacteriovoracales</taxon>
        <taxon>Bacteriovoracaceae</taxon>
        <taxon>Bacteriovorax</taxon>
    </lineage>
</organism>
<dbReference type="InterPro" id="IPR000257">
    <property type="entry name" value="Uroporphyrinogen_deCOase"/>
</dbReference>
<evidence type="ECO:0000313" key="3">
    <source>
        <dbReference type="EMBL" id="MEA9356416.1"/>
    </source>
</evidence>
<dbReference type="PANTHER" id="PTHR21091:SF169">
    <property type="entry name" value="UROPORPHYRINOGEN DECARBOXYLASE"/>
    <property type="match status" value="1"/>
</dbReference>
<dbReference type="PROSITE" id="PS00906">
    <property type="entry name" value="UROD_1"/>
    <property type="match status" value="1"/>
</dbReference>
<evidence type="ECO:0000259" key="2">
    <source>
        <dbReference type="PROSITE" id="PS00907"/>
    </source>
</evidence>
<dbReference type="RefSeq" id="WP_323576112.1">
    <property type="nucleotide sequence ID" value="NZ_JAYGJQ010000001.1"/>
</dbReference>
<evidence type="ECO:0000313" key="4">
    <source>
        <dbReference type="Proteomes" id="UP001302274"/>
    </source>
</evidence>
<gene>
    <name evidence="3" type="ORF">SHI21_09390</name>
</gene>
<proteinExistence type="predicted"/>
<evidence type="ECO:0000259" key="1">
    <source>
        <dbReference type="PROSITE" id="PS00906"/>
    </source>
</evidence>
<dbReference type="SUPFAM" id="SSF51726">
    <property type="entry name" value="UROD/MetE-like"/>
    <property type="match status" value="1"/>
</dbReference>
<dbReference type="InterPro" id="IPR038071">
    <property type="entry name" value="UROD/MetE-like_sf"/>
</dbReference>
<protein>
    <submittedName>
        <fullName evidence="3">Uroporphyrinogen decarboxylase family protein</fullName>
    </submittedName>
</protein>
<feature type="domain" description="Uroporphyrinogen decarboxylase (URO-D)" evidence="1">
    <location>
        <begin position="18"/>
        <end position="27"/>
    </location>
</feature>
<dbReference type="Proteomes" id="UP001302274">
    <property type="component" value="Unassembled WGS sequence"/>
</dbReference>
<keyword evidence="4" id="KW-1185">Reference proteome</keyword>
<name>A0ABU5VTV4_9BACT</name>
<dbReference type="PANTHER" id="PTHR21091">
    <property type="entry name" value="METHYLTETRAHYDROFOLATE:HOMOCYSTEINE METHYLTRANSFERASE RELATED"/>
    <property type="match status" value="1"/>
</dbReference>
<feature type="domain" description="Uroporphyrinogen decarboxylase (URO-D)" evidence="2">
    <location>
        <begin position="136"/>
        <end position="152"/>
    </location>
</feature>
<sequence>MGLFNDRLKTADNKTQVPVWFMRQAGRYHSHYQNIKKDSDFMTMCKDPKLACEITMGPINDFNFDAAILFSDLLFPLEQMGLGLTYNPGPILKFKLESIADLKNCKLLAEPRNYFNFQKEATVLLRAALPQTKSLLGFVGAPWTLYTYAVEGSHAGNLTSSKKGFYDGRWQGFCELLFTNLIEEMSLQAEGGADAVCLFDTAVGELTLPDFKEFILPVLRKVTAEFKKRHPTKKVVYYSKLTHLDYLQSIEDKNIDVLGIDWRMSLPTALKTLGNDYMIQGNFDPSYLHYEWPLVEQKLAQFWEPLKDLKNLDRWICGLGHGVLQQTPEENVKKTVEYIHKNFVY</sequence>
<comment type="caution">
    <text evidence="3">The sequence shown here is derived from an EMBL/GenBank/DDBJ whole genome shotgun (WGS) entry which is preliminary data.</text>
</comment>
<dbReference type="Pfam" id="PF01208">
    <property type="entry name" value="URO-D"/>
    <property type="match status" value="1"/>
</dbReference>
<accession>A0ABU5VTV4</accession>
<dbReference type="EMBL" id="JAYGJQ010000001">
    <property type="protein sequence ID" value="MEA9356416.1"/>
    <property type="molecule type" value="Genomic_DNA"/>
</dbReference>